<dbReference type="GO" id="GO:0004519">
    <property type="term" value="F:endonuclease activity"/>
    <property type="evidence" value="ECO:0007669"/>
    <property type="project" value="InterPro"/>
</dbReference>
<evidence type="ECO:0000313" key="9">
    <source>
        <dbReference type="EMBL" id="QJB70034.1"/>
    </source>
</evidence>
<dbReference type="InterPro" id="IPR011856">
    <property type="entry name" value="tRNA_endonuc-like_dom_sf"/>
</dbReference>
<dbReference type="RefSeq" id="WP_168820302.1">
    <property type="nucleotide sequence ID" value="NZ_CP051217.1"/>
</dbReference>
<dbReference type="Gene3D" id="3.40.50.150">
    <property type="entry name" value="Vaccinia Virus protein VP39"/>
    <property type="match status" value="1"/>
</dbReference>
<dbReference type="Gene3D" id="3.40.1350.10">
    <property type="match status" value="1"/>
</dbReference>
<accession>A0A6H2DNV2</accession>
<proteinExistence type="inferred from homology"/>
<gene>
    <name evidence="9" type="ORF">HF685_12670</name>
</gene>
<dbReference type="Pfam" id="PF01555">
    <property type="entry name" value="N6_N4_Mtase"/>
    <property type="match status" value="1"/>
</dbReference>
<dbReference type="GO" id="GO:0003677">
    <property type="term" value="F:DNA binding"/>
    <property type="evidence" value="ECO:0007669"/>
    <property type="project" value="InterPro"/>
</dbReference>
<dbReference type="PRINTS" id="PR00508">
    <property type="entry name" value="S21N4MTFRASE"/>
</dbReference>
<protein>
    <recommendedName>
        <fullName evidence="2">site-specific DNA-methyltransferase (adenine-specific)</fullName>
        <ecNumber evidence="2">2.1.1.72</ecNumber>
    </recommendedName>
</protein>
<organism evidence="9 10">
    <name type="scientific">Parasphingorhabdus halotolerans</name>
    <dbReference type="NCBI Taxonomy" id="2725558"/>
    <lineage>
        <taxon>Bacteria</taxon>
        <taxon>Pseudomonadati</taxon>
        <taxon>Pseudomonadota</taxon>
        <taxon>Alphaproteobacteria</taxon>
        <taxon>Sphingomonadales</taxon>
        <taxon>Sphingomonadaceae</taxon>
        <taxon>Parasphingorhabdus</taxon>
    </lineage>
</organism>
<evidence type="ECO:0000256" key="4">
    <source>
        <dbReference type="ARBA" id="ARBA00022679"/>
    </source>
</evidence>
<feature type="domain" description="DNA methylase N-4/N-6" evidence="7">
    <location>
        <begin position="23"/>
        <end position="361"/>
    </location>
</feature>
<dbReference type="Proteomes" id="UP000501600">
    <property type="component" value="Chromosome"/>
</dbReference>
<dbReference type="PROSITE" id="PS00092">
    <property type="entry name" value="N6_MTASE"/>
    <property type="match status" value="1"/>
</dbReference>
<dbReference type="GO" id="GO:0009007">
    <property type="term" value="F:site-specific DNA-methyltransferase (adenine-specific) activity"/>
    <property type="evidence" value="ECO:0007669"/>
    <property type="project" value="UniProtKB-EC"/>
</dbReference>
<comment type="catalytic activity">
    <reaction evidence="5">
        <text>a 2'-deoxyadenosine in DNA + S-adenosyl-L-methionine = an N(6)-methyl-2'-deoxyadenosine in DNA + S-adenosyl-L-homocysteine + H(+)</text>
        <dbReference type="Rhea" id="RHEA:15197"/>
        <dbReference type="Rhea" id="RHEA-COMP:12418"/>
        <dbReference type="Rhea" id="RHEA-COMP:12419"/>
        <dbReference type="ChEBI" id="CHEBI:15378"/>
        <dbReference type="ChEBI" id="CHEBI:57856"/>
        <dbReference type="ChEBI" id="CHEBI:59789"/>
        <dbReference type="ChEBI" id="CHEBI:90615"/>
        <dbReference type="ChEBI" id="CHEBI:90616"/>
        <dbReference type="EC" id="2.1.1.72"/>
    </reaction>
</comment>
<comment type="similarity">
    <text evidence="1">Belongs to the N(4)/N(6)-methyltransferase family.</text>
</comment>
<dbReference type="GO" id="GO:0032259">
    <property type="term" value="P:methylation"/>
    <property type="evidence" value="ECO:0007669"/>
    <property type="project" value="UniProtKB-KW"/>
</dbReference>
<evidence type="ECO:0000256" key="2">
    <source>
        <dbReference type="ARBA" id="ARBA00011900"/>
    </source>
</evidence>
<dbReference type="SUPFAM" id="SSF53335">
    <property type="entry name" value="S-adenosyl-L-methionine-dependent methyltransferases"/>
    <property type="match status" value="1"/>
</dbReference>
<dbReference type="REBASE" id="404001">
    <property type="entry name" value="M.SspJK6ORF12670P"/>
</dbReference>
<dbReference type="KEGG" id="phao:HF685_12670"/>
<evidence type="ECO:0000259" key="8">
    <source>
        <dbReference type="Pfam" id="PF04471"/>
    </source>
</evidence>
<sequence length="540" mass="61183">MTNTLYYGDNLKVLQSHIADESVDLIYLDPPFNSNANYNILFKSPDGSDSDAQINAFDDTWSWGPDAEESVDFVTASGNHKTHDLLEAMLGFLGKNDMMAYLAMMAARLIELHRVLKPTGSLYLHCDPTASHYLKLLLDGVFGAENYRNEIVWKRTNIHNDSKTWSKIADTIFFYSKSKNFSWTEPREPHSESHIASKFKNDDNDGRGPYSLSDMTSPNPRPNMMYEWKGFPFPPKGWRYKLETMQRLHDENKIWYPTDSDGYLDTKRRPRLKRFLNELDGNIMSAVWTDINPLNSQAQERLGYPTQKPLALLERIISASSNEGDVVLDPFCGCGTAVDAAEKLGRKWIGIDVTHLAINLIEQRMKDSHPGVQFDVKGRPESLDSAMELARRDKHEFEKWIVPKLDGHLFEDGRKGADGGIDGFIYFKPDGKKTQKAILSVKGGDNVGVAMIRDLVGVMEREKALAGVFITKALPSKPMMQEAAKLGLFESEVSGRKHPRLQIITLAEVFQDRRPDLPWVVSPFRKAQRHDKSGEQGKLI</sequence>
<evidence type="ECO:0000256" key="1">
    <source>
        <dbReference type="ARBA" id="ARBA00006594"/>
    </source>
</evidence>
<name>A0A6H2DNV2_9SPHN</name>
<reference evidence="9 10" key="1">
    <citation type="submission" date="2020-04" db="EMBL/GenBank/DDBJ databases">
        <title>Genome sequence for Sphingorhabdus sp. strain M1.</title>
        <authorList>
            <person name="Park S.-J."/>
        </authorList>
    </citation>
    <scope>NUCLEOTIDE SEQUENCE [LARGE SCALE GENOMIC DNA]</scope>
    <source>
        <strain evidence="9 10">JK6</strain>
    </source>
</reference>
<dbReference type="EC" id="2.1.1.72" evidence="2"/>
<evidence type="ECO:0000256" key="3">
    <source>
        <dbReference type="ARBA" id="ARBA00022603"/>
    </source>
</evidence>
<dbReference type="InterPro" id="IPR007560">
    <property type="entry name" value="Restrct_endonuc_IV_Mrr"/>
</dbReference>
<dbReference type="Pfam" id="PF04471">
    <property type="entry name" value="Mrr_cat"/>
    <property type="match status" value="1"/>
</dbReference>
<dbReference type="InterPro" id="IPR001091">
    <property type="entry name" value="RM_Methyltransferase"/>
</dbReference>
<dbReference type="InterPro" id="IPR002941">
    <property type="entry name" value="DNA_methylase_N4/N6"/>
</dbReference>
<keyword evidence="10" id="KW-1185">Reference proteome</keyword>
<dbReference type="GO" id="GO:0009307">
    <property type="term" value="P:DNA restriction-modification system"/>
    <property type="evidence" value="ECO:0007669"/>
    <property type="project" value="InterPro"/>
</dbReference>
<dbReference type="InterPro" id="IPR002052">
    <property type="entry name" value="DNA_methylase_N6_adenine_CS"/>
</dbReference>
<dbReference type="PANTHER" id="PTHR13370">
    <property type="entry name" value="RNA METHYLASE-RELATED"/>
    <property type="match status" value="1"/>
</dbReference>
<dbReference type="GO" id="GO:0008170">
    <property type="term" value="F:N-methyltransferase activity"/>
    <property type="evidence" value="ECO:0007669"/>
    <property type="project" value="InterPro"/>
</dbReference>
<evidence type="ECO:0000313" key="10">
    <source>
        <dbReference type="Proteomes" id="UP000501600"/>
    </source>
</evidence>
<evidence type="ECO:0000256" key="5">
    <source>
        <dbReference type="ARBA" id="ARBA00047942"/>
    </source>
</evidence>
<dbReference type="AlphaFoldDB" id="A0A6H2DNV2"/>
<dbReference type="InterPro" id="IPR029063">
    <property type="entry name" value="SAM-dependent_MTases_sf"/>
</dbReference>
<dbReference type="EMBL" id="CP051217">
    <property type="protein sequence ID" value="QJB70034.1"/>
    <property type="molecule type" value="Genomic_DNA"/>
</dbReference>
<evidence type="ECO:0000256" key="6">
    <source>
        <dbReference type="SAM" id="MobiDB-lite"/>
    </source>
</evidence>
<feature type="compositionally biased region" description="Basic and acidic residues" evidence="6">
    <location>
        <begin position="185"/>
        <end position="206"/>
    </location>
</feature>
<dbReference type="PANTHER" id="PTHR13370:SF24">
    <property type="entry name" value="TYPE III RESTRICTION-MODIFICATION ENZYME STYLTI MOD SUBUNIT"/>
    <property type="match status" value="1"/>
</dbReference>
<feature type="domain" description="Restriction endonuclease type IV Mrr" evidence="8">
    <location>
        <begin position="392"/>
        <end position="484"/>
    </location>
</feature>
<feature type="region of interest" description="Disordered" evidence="6">
    <location>
        <begin position="185"/>
        <end position="218"/>
    </location>
</feature>
<dbReference type="GO" id="GO:0005737">
    <property type="term" value="C:cytoplasm"/>
    <property type="evidence" value="ECO:0007669"/>
    <property type="project" value="TreeGrafter"/>
</dbReference>
<keyword evidence="4 9" id="KW-0808">Transferase</keyword>
<evidence type="ECO:0000259" key="7">
    <source>
        <dbReference type="Pfam" id="PF01555"/>
    </source>
</evidence>
<keyword evidence="3 9" id="KW-0489">Methyltransferase</keyword>